<organism evidence="2">
    <name type="scientific">Podoviridae sp. ctZDN4</name>
    <dbReference type="NCBI Taxonomy" id="2825258"/>
    <lineage>
        <taxon>Viruses</taxon>
        <taxon>Duplodnaviria</taxon>
        <taxon>Heunggongvirae</taxon>
        <taxon>Uroviricota</taxon>
        <taxon>Caudoviricetes</taxon>
    </lineage>
</organism>
<sequence>MARSTEHLSKYQPQEWSYYSPGTTDPTKLTKEELVKVINKAAKAANQRLRSLEKAGQATASGAYKYAKSQRPQKFPRFKERVKPTDDQMTLRHMYMQLRNFMTMKTSTPTGVRAQQTKGYETAKAKGFTGSPDDWSNNVKRFFAAVQEGLLSSDVAYSAIVEGNTDVLNEQLEFWREQAEKPTRGESLLDYMDRLEREGKL</sequence>
<name>A0A8S5U4C5_9CAUD</name>
<proteinExistence type="predicted"/>
<reference evidence="2" key="1">
    <citation type="journal article" date="2021" name="Proc. Natl. Acad. Sci. U.S.A.">
        <title>A Catalog of Tens of Thousands of Viruses from Human Metagenomes Reveals Hidden Associations with Chronic Diseases.</title>
        <authorList>
            <person name="Tisza M.J."/>
            <person name="Buck C.B."/>
        </authorList>
    </citation>
    <scope>NUCLEOTIDE SEQUENCE</scope>
    <source>
        <strain evidence="2">CtZDN4</strain>
    </source>
</reference>
<feature type="compositionally biased region" description="Polar residues" evidence="1">
    <location>
        <begin position="11"/>
        <end position="26"/>
    </location>
</feature>
<feature type="region of interest" description="Disordered" evidence="1">
    <location>
        <begin position="1"/>
        <end position="26"/>
    </location>
</feature>
<evidence type="ECO:0000313" key="2">
    <source>
        <dbReference type="EMBL" id="DAF89308.1"/>
    </source>
</evidence>
<feature type="region of interest" description="Disordered" evidence="1">
    <location>
        <begin position="53"/>
        <end position="74"/>
    </location>
</feature>
<evidence type="ECO:0000256" key="1">
    <source>
        <dbReference type="SAM" id="MobiDB-lite"/>
    </source>
</evidence>
<dbReference type="EMBL" id="BK016006">
    <property type="protein sequence ID" value="DAF89308.1"/>
    <property type="molecule type" value="Genomic_DNA"/>
</dbReference>
<protein>
    <submittedName>
        <fullName evidence="2">Uncharacterized protein</fullName>
    </submittedName>
</protein>
<accession>A0A8S5U4C5</accession>